<sequence>MIRDTCQLPPHHHQYQYQYQYQLIFTKREEMAAVDNSYIDIHLESIQEENHSCNNNNNTNNNNSSSCSSFSTPPLPTARRVVIPKVPCKRIGNYLIGKTIGSGTSSKVKIGTHVITGKRVAVKITKPKRVKERKEIEREISILKLLKHNHIIQLFEAIYEEDRGRICLVLEYISGGELFDYIVARGRLSEKEARKFFRQILSGLIYCHENMVCHRDLKLENILVDDEGNIKISDFGYSNIIRPGCLMSTFCGSPVYAPPEILLEKKYNGNEVDIWSIGVILYSMVTGQLPWSLTDGVQVEGLDRLLKGEFKYPSNVLLTNEVKELINRMIVANPAQRIKLSEIKNHSWVNKGYDMTPDDEYNAKNQKNNSYSNPLSECVDENMPILIDAAQNRYVKVSKNSSLYASTPNLMPNLPSPRGASISVNSAPCGSPMLSGSSSPTLTTPPLSPIAMNSSTSNSTISSPSSTSSKISLFHGLFKKKQLTRLSSSNNGADADQQCNNCPSCNSSTSATTCQSSTSANTTPGGPSSPKGSSGSSGASSPTFNSSYNNLEFNNSPSSPSSSSSSSSSSSASSGNGGCCHHQQQQQQQQQQQHKQQRRFSLEDIFKAIKGKSKSKTEKLRKIKGPFTHGTTTSLSPADIIIQIENLLQSLGIKYQTNGFVFECKNEDQNDIVILEIEICRVSGMDLFGLKFRRTCGQLNSYSSVCKLVIESLQL</sequence>
<feature type="compositionally biased region" description="Low complexity" evidence="10">
    <location>
        <begin position="581"/>
        <end position="594"/>
    </location>
</feature>
<dbReference type="AlphaFoldDB" id="F4PNK7"/>
<dbReference type="Proteomes" id="UP000007797">
    <property type="component" value="Unassembled WGS sequence"/>
</dbReference>
<keyword evidence="6 9" id="KW-0067">ATP-binding</keyword>
<dbReference type="RefSeq" id="XP_004360911.1">
    <property type="nucleotide sequence ID" value="XM_004360854.1"/>
</dbReference>
<dbReference type="CDD" id="cd12121">
    <property type="entry name" value="MARK_C_like"/>
    <property type="match status" value="1"/>
</dbReference>
<dbReference type="PROSITE" id="PS00107">
    <property type="entry name" value="PROTEIN_KINASE_ATP"/>
    <property type="match status" value="1"/>
</dbReference>
<feature type="binding site" evidence="9">
    <location>
        <position position="123"/>
    </location>
    <ligand>
        <name>ATP</name>
        <dbReference type="ChEBI" id="CHEBI:30616"/>
    </ligand>
</feature>
<dbReference type="CDD" id="cd14003">
    <property type="entry name" value="STKc_AMPK-like"/>
    <property type="match status" value="1"/>
</dbReference>
<dbReference type="SUPFAM" id="SSF103243">
    <property type="entry name" value="KA1-like"/>
    <property type="match status" value="1"/>
</dbReference>
<feature type="domain" description="KA1" evidence="12">
    <location>
        <begin position="666"/>
        <end position="715"/>
    </location>
</feature>
<dbReference type="PROSITE" id="PS50011">
    <property type="entry name" value="PROTEIN_KINASE_DOM"/>
    <property type="match status" value="1"/>
</dbReference>
<proteinExistence type="predicted"/>
<evidence type="ECO:0000256" key="6">
    <source>
        <dbReference type="ARBA" id="ARBA00022840"/>
    </source>
</evidence>
<dbReference type="KEGG" id="dfa:DFA_05190"/>
<evidence type="ECO:0000256" key="3">
    <source>
        <dbReference type="ARBA" id="ARBA00022679"/>
    </source>
</evidence>
<dbReference type="OrthoDB" id="193931at2759"/>
<dbReference type="Pfam" id="PF02149">
    <property type="entry name" value="KA1"/>
    <property type="match status" value="1"/>
</dbReference>
<dbReference type="InterPro" id="IPR011009">
    <property type="entry name" value="Kinase-like_dom_sf"/>
</dbReference>
<dbReference type="SUPFAM" id="SSF56112">
    <property type="entry name" value="Protein kinase-like (PK-like)"/>
    <property type="match status" value="1"/>
</dbReference>
<feature type="compositionally biased region" description="Low complexity" evidence="10">
    <location>
        <begin position="428"/>
        <end position="445"/>
    </location>
</feature>
<gene>
    <name evidence="13" type="primary">mrkB</name>
    <name evidence="13" type="ORF">DFA_05190</name>
</gene>
<feature type="compositionally biased region" description="Low complexity" evidence="10">
    <location>
        <begin position="52"/>
        <end position="72"/>
    </location>
</feature>
<dbReference type="InterPro" id="IPR028375">
    <property type="entry name" value="KA1/Ssp2_C"/>
</dbReference>
<feature type="compositionally biased region" description="Low complexity" evidence="10">
    <location>
        <begin position="556"/>
        <end position="574"/>
    </location>
</feature>
<dbReference type="PROSITE" id="PS00108">
    <property type="entry name" value="PROTEIN_KINASE_ST"/>
    <property type="match status" value="1"/>
</dbReference>
<dbReference type="InterPro" id="IPR000719">
    <property type="entry name" value="Prot_kinase_dom"/>
</dbReference>
<dbReference type="EC" id="2.7.11.1" evidence="1"/>
<dbReference type="Gene3D" id="1.10.510.10">
    <property type="entry name" value="Transferase(Phosphotransferase) domain 1"/>
    <property type="match status" value="1"/>
</dbReference>
<dbReference type="GO" id="GO:0004674">
    <property type="term" value="F:protein serine/threonine kinase activity"/>
    <property type="evidence" value="ECO:0007669"/>
    <property type="project" value="UniProtKB-KW"/>
</dbReference>
<evidence type="ECO:0000256" key="4">
    <source>
        <dbReference type="ARBA" id="ARBA00022741"/>
    </source>
</evidence>
<evidence type="ECO:0000256" key="10">
    <source>
        <dbReference type="SAM" id="MobiDB-lite"/>
    </source>
</evidence>
<name>F4PNK7_CACFS</name>
<feature type="region of interest" description="Disordered" evidence="10">
    <location>
        <begin position="421"/>
        <end position="466"/>
    </location>
</feature>
<dbReference type="InterPro" id="IPR008271">
    <property type="entry name" value="Ser/Thr_kinase_AS"/>
</dbReference>
<dbReference type="GO" id="GO:0005737">
    <property type="term" value="C:cytoplasm"/>
    <property type="evidence" value="ECO:0007669"/>
    <property type="project" value="TreeGrafter"/>
</dbReference>
<keyword evidence="5" id="KW-0418">Kinase</keyword>
<evidence type="ECO:0000256" key="7">
    <source>
        <dbReference type="ARBA" id="ARBA00047899"/>
    </source>
</evidence>
<evidence type="ECO:0000256" key="2">
    <source>
        <dbReference type="ARBA" id="ARBA00022527"/>
    </source>
</evidence>
<feature type="region of interest" description="Disordered" evidence="10">
    <location>
        <begin position="52"/>
        <end position="73"/>
    </location>
</feature>
<dbReference type="SMART" id="SM00220">
    <property type="entry name" value="S_TKc"/>
    <property type="match status" value="1"/>
</dbReference>
<feature type="compositionally biased region" description="Low complexity" evidence="10">
    <location>
        <begin position="513"/>
        <end position="547"/>
    </location>
</feature>
<keyword evidence="2" id="KW-0723">Serine/threonine-protein kinase</keyword>
<evidence type="ECO:0000313" key="14">
    <source>
        <dbReference type="Proteomes" id="UP000007797"/>
    </source>
</evidence>
<dbReference type="GO" id="GO:0106310">
    <property type="term" value="F:protein serine kinase activity"/>
    <property type="evidence" value="ECO:0007669"/>
    <property type="project" value="RHEA"/>
</dbReference>
<evidence type="ECO:0000256" key="5">
    <source>
        <dbReference type="ARBA" id="ARBA00022777"/>
    </source>
</evidence>
<evidence type="ECO:0000256" key="1">
    <source>
        <dbReference type="ARBA" id="ARBA00012513"/>
    </source>
</evidence>
<organism evidence="13 14">
    <name type="scientific">Cavenderia fasciculata</name>
    <name type="common">Slime mold</name>
    <name type="synonym">Dictyostelium fasciculatum</name>
    <dbReference type="NCBI Taxonomy" id="261658"/>
    <lineage>
        <taxon>Eukaryota</taxon>
        <taxon>Amoebozoa</taxon>
        <taxon>Evosea</taxon>
        <taxon>Eumycetozoa</taxon>
        <taxon>Dictyostelia</taxon>
        <taxon>Acytosteliales</taxon>
        <taxon>Cavenderiaceae</taxon>
        <taxon>Cavenderia</taxon>
    </lineage>
</organism>
<accession>F4PNK7</accession>
<evidence type="ECO:0000259" key="11">
    <source>
        <dbReference type="PROSITE" id="PS50011"/>
    </source>
</evidence>
<comment type="catalytic activity">
    <reaction evidence="8">
        <text>L-seryl-[protein] + ATP = O-phospho-L-seryl-[protein] + ADP + H(+)</text>
        <dbReference type="Rhea" id="RHEA:17989"/>
        <dbReference type="Rhea" id="RHEA-COMP:9863"/>
        <dbReference type="Rhea" id="RHEA-COMP:11604"/>
        <dbReference type="ChEBI" id="CHEBI:15378"/>
        <dbReference type="ChEBI" id="CHEBI:29999"/>
        <dbReference type="ChEBI" id="CHEBI:30616"/>
        <dbReference type="ChEBI" id="CHEBI:83421"/>
        <dbReference type="ChEBI" id="CHEBI:456216"/>
        <dbReference type="EC" id="2.7.11.1"/>
    </reaction>
</comment>
<dbReference type="PANTHER" id="PTHR24346:SF82">
    <property type="entry name" value="KP78A-RELATED"/>
    <property type="match status" value="1"/>
</dbReference>
<keyword evidence="3" id="KW-0808">Transferase</keyword>
<dbReference type="PROSITE" id="PS50032">
    <property type="entry name" value="KA1"/>
    <property type="match status" value="1"/>
</dbReference>
<evidence type="ECO:0000256" key="8">
    <source>
        <dbReference type="ARBA" id="ARBA00048679"/>
    </source>
</evidence>
<evidence type="ECO:0000259" key="12">
    <source>
        <dbReference type="PROSITE" id="PS50032"/>
    </source>
</evidence>
<dbReference type="FunFam" id="1.10.510.10:FF:000571">
    <property type="entry name" value="Maternal embryonic leucine zipper kinase"/>
    <property type="match status" value="1"/>
</dbReference>
<feature type="region of interest" description="Disordered" evidence="10">
    <location>
        <begin position="513"/>
        <end position="599"/>
    </location>
</feature>
<dbReference type="PANTHER" id="PTHR24346">
    <property type="entry name" value="MAP/MICROTUBULE AFFINITY-REGULATING KINASE"/>
    <property type="match status" value="1"/>
</dbReference>
<evidence type="ECO:0000256" key="9">
    <source>
        <dbReference type="PROSITE-ProRule" id="PRU10141"/>
    </source>
</evidence>
<dbReference type="GeneID" id="14875258"/>
<dbReference type="EMBL" id="GL883008">
    <property type="protein sequence ID" value="EGG23060.1"/>
    <property type="molecule type" value="Genomic_DNA"/>
</dbReference>
<protein>
    <recommendedName>
        <fullName evidence="1">non-specific serine/threonine protein kinase</fullName>
        <ecNumber evidence="1">2.7.11.1</ecNumber>
    </recommendedName>
</protein>
<keyword evidence="4 9" id="KW-0547">Nucleotide-binding</keyword>
<dbReference type="GO" id="GO:0005524">
    <property type="term" value="F:ATP binding"/>
    <property type="evidence" value="ECO:0007669"/>
    <property type="project" value="UniProtKB-UniRule"/>
</dbReference>
<dbReference type="InterPro" id="IPR017441">
    <property type="entry name" value="Protein_kinase_ATP_BS"/>
</dbReference>
<evidence type="ECO:0000313" key="13">
    <source>
        <dbReference type="EMBL" id="EGG23060.1"/>
    </source>
</evidence>
<feature type="compositionally biased region" description="Low complexity" evidence="10">
    <location>
        <begin position="453"/>
        <end position="466"/>
    </location>
</feature>
<dbReference type="InterPro" id="IPR001772">
    <property type="entry name" value="KA1_dom"/>
</dbReference>
<dbReference type="Pfam" id="PF00069">
    <property type="entry name" value="Pkinase"/>
    <property type="match status" value="1"/>
</dbReference>
<dbReference type="OMA" id="INRMIVA"/>
<reference evidence="14" key="1">
    <citation type="journal article" date="2011" name="Genome Res.">
        <title>Phylogeny-wide analysis of social amoeba genomes highlights ancient origins for complex intercellular communication.</title>
        <authorList>
            <person name="Heidel A.J."/>
            <person name="Lawal H.M."/>
            <person name="Felder M."/>
            <person name="Schilde C."/>
            <person name="Helps N.R."/>
            <person name="Tunggal B."/>
            <person name="Rivero F."/>
            <person name="John U."/>
            <person name="Schleicher M."/>
            <person name="Eichinger L."/>
            <person name="Platzer M."/>
            <person name="Noegel A.A."/>
            <person name="Schaap P."/>
            <person name="Gloeckner G."/>
        </authorList>
    </citation>
    <scope>NUCLEOTIDE SEQUENCE [LARGE SCALE GENOMIC DNA]</scope>
    <source>
        <strain evidence="14">SH3</strain>
    </source>
</reference>
<feature type="domain" description="Protein kinase" evidence="11">
    <location>
        <begin position="94"/>
        <end position="349"/>
    </location>
</feature>
<dbReference type="STRING" id="1054147.F4PNK7"/>
<comment type="catalytic activity">
    <reaction evidence="7">
        <text>L-threonyl-[protein] + ATP = O-phospho-L-threonyl-[protein] + ADP + H(+)</text>
        <dbReference type="Rhea" id="RHEA:46608"/>
        <dbReference type="Rhea" id="RHEA-COMP:11060"/>
        <dbReference type="Rhea" id="RHEA-COMP:11605"/>
        <dbReference type="ChEBI" id="CHEBI:15378"/>
        <dbReference type="ChEBI" id="CHEBI:30013"/>
        <dbReference type="ChEBI" id="CHEBI:30616"/>
        <dbReference type="ChEBI" id="CHEBI:61977"/>
        <dbReference type="ChEBI" id="CHEBI:456216"/>
        <dbReference type="EC" id="2.7.11.1"/>
    </reaction>
</comment>
<keyword evidence="14" id="KW-1185">Reference proteome</keyword>
<dbReference type="GO" id="GO:0035556">
    <property type="term" value="P:intracellular signal transduction"/>
    <property type="evidence" value="ECO:0007669"/>
    <property type="project" value="TreeGrafter"/>
</dbReference>
<dbReference type="Gene3D" id="3.30.310.80">
    <property type="entry name" value="Kinase associated domain 1, KA1"/>
    <property type="match status" value="1"/>
</dbReference>